<name>A0ABD3MF52_9STRA</name>
<gene>
    <name evidence="1" type="ORF">ACHAWU_007858</name>
</gene>
<dbReference type="AlphaFoldDB" id="A0ABD3MF52"/>
<dbReference type="EMBL" id="JALLBG020000171">
    <property type="protein sequence ID" value="KAL3760792.1"/>
    <property type="molecule type" value="Genomic_DNA"/>
</dbReference>
<evidence type="ECO:0008006" key="3">
    <source>
        <dbReference type="Google" id="ProtNLM"/>
    </source>
</evidence>
<dbReference type="Proteomes" id="UP001530293">
    <property type="component" value="Unassembled WGS sequence"/>
</dbReference>
<evidence type="ECO:0000313" key="2">
    <source>
        <dbReference type="Proteomes" id="UP001530293"/>
    </source>
</evidence>
<reference evidence="1 2" key="1">
    <citation type="submission" date="2024-10" db="EMBL/GenBank/DDBJ databases">
        <title>Updated reference genomes for cyclostephanoid diatoms.</title>
        <authorList>
            <person name="Roberts W.R."/>
            <person name="Alverson A.J."/>
        </authorList>
    </citation>
    <scope>NUCLEOTIDE SEQUENCE [LARGE SCALE GENOMIC DNA]</scope>
    <source>
        <strain evidence="1 2">AJA232-27</strain>
    </source>
</reference>
<comment type="caution">
    <text evidence="1">The sequence shown here is derived from an EMBL/GenBank/DDBJ whole genome shotgun (WGS) entry which is preliminary data.</text>
</comment>
<organism evidence="1 2">
    <name type="scientific">Discostella pseudostelligera</name>
    <dbReference type="NCBI Taxonomy" id="259834"/>
    <lineage>
        <taxon>Eukaryota</taxon>
        <taxon>Sar</taxon>
        <taxon>Stramenopiles</taxon>
        <taxon>Ochrophyta</taxon>
        <taxon>Bacillariophyta</taxon>
        <taxon>Coscinodiscophyceae</taxon>
        <taxon>Thalassiosirophycidae</taxon>
        <taxon>Stephanodiscales</taxon>
        <taxon>Stephanodiscaceae</taxon>
        <taxon>Discostella</taxon>
    </lineage>
</organism>
<sequence length="370" mass="41289">MKQKSISYAAMAGLLFILLYTTAMIRFATFSSPRNDVDIDAPPLHRDRRVIDTDAASNDAHHPPSMILPINQRKLDSSHGNTGPGGVRDVLPGLLSLSSQARKIDETGLPYPCGAILYVHLIPGEAGDALNEWIAQLVESNEGASLISSEEHTSKQVFINEVVTNISTIGRKEWIIINSHTTNGLSFSNDKEIMHYWMSILERQQCKFVAAAIFSDPLDHSIKHTKRRYAECNDCENEEFEESIMDELSTSNPWMGQLDHFLYNRNDKSTSAVVTKDKVKSAIQLLINHFDLVLVDGKGNAISDALLKITGWTSRSRPRKATVANDDEGPNYSKNLVNAYIKMSTKNGDADFIDAVNHVYYNSLVYLMLQ</sequence>
<accession>A0ABD3MF52</accession>
<keyword evidence="2" id="KW-1185">Reference proteome</keyword>
<proteinExistence type="predicted"/>
<protein>
    <recommendedName>
        <fullName evidence="3">Hexosyltransferase</fullName>
    </recommendedName>
</protein>
<evidence type="ECO:0000313" key="1">
    <source>
        <dbReference type="EMBL" id="KAL3760792.1"/>
    </source>
</evidence>